<dbReference type="EMBL" id="BJYU01000004">
    <property type="protein sequence ID" value="GEO12922.1"/>
    <property type="molecule type" value="Genomic_DNA"/>
</dbReference>
<dbReference type="RefSeq" id="WP_114185172.1">
    <property type="nucleotide sequence ID" value="NZ_BJYU01000004.1"/>
</dbReference>
<proteinExistence type="predicted"/>
<comment type="caution">
    <text evidence="1">The sequence shown here is derived from an EMBL/GenBank/DDBJ whole genome shotgun (WGS) entry which is preliminary data.</text>
</comment>
<accession>A0A512BLS9</accession>
<dbReference type="Proteomes" id="UP000321085">
    <property type="component" value="Unassembled WGS sequence"/>
</dbReference>
<organism evidence="1 2">
    <name type="scientific">Microvirga aerophila</name>
    <dbReference type="NCBI Taxonomy" id="670291"/>
    <lineage>
        <taxon>Bacteria</taxon>
        <taxon>Pseudomonadati</taxon>
        <taxon>Pseudomonadota</taxon>
        <taxon>Alphaproteobacteria</taxon>
        <taxon>Hyphomicrobiales</taxon>
        <taxon>Methylobacteriaceae</taxon>
        <taxon>Microvirga</taxon>
    </lineage>
</organism>
<dbReference type="OrthoDB" id="8018948at2"/>
<gene>
    <name evidence="1" type="ORF">MAE02_06180</name>
</gene>
<evidence type="ECO:0000313" key="1">
    <source>
        <dbReference type="EMBL" id="GEO12922.1"/>
    </source>
</evidence>
<protein>
    <submittedName>
        <fullName evidence="1">Uncharacterized protein</fullName>
    </submittedName>
</protein>
<sequence>MGKWDTVINDEFDGHLVVVEVRRPNDPPDIGQDGQPGLRVTITCLRDCDDEPGMAASRQASVATDDPASALITLEPDTLDELEGDLIEVGFSTEAAARISSKVSHRNEPWPATPN</sequence>
<keyword evidence="2" id="KW-1185">Reference proteome</keyword>
<dbReference type="AlphaFoldDB" id="A0A512BLS9"/>
<reference evidence="1 2" key="1">
    <citation type="submission" date="2019-07" db="EMBL/GenBank/DDBJ databases">
        <title>Whole genome shotgun sequence of Microvirga aerophila NBRC 106136.</title>
        <authorList>
            <person name="Hosoyama A."/>
            <person name="Uohara A."/>
            <person name="Ohji S."/>
            <person name="Ichikawa N."/>
        </authorList>
    </citation>
    <scope>NUCLEOTIDE SEQUENCE [LARGE SCALE GENOMIC DNA]</scope>
    <source>
        <strain evidence="1 2">NBRC 106136</strain>
    </source>
</reference>
<name>A0A512BLS9_9HYPH</name>
<evidence type="ECO:0000313" key="2">
    <source>
        <dbReference type="Proteomes" id="UP000321085"/>
    </source>
</evidence>